<dbReference type="PANTHER" id="PTHR43309:SF3">
    <property type="entry name" value="5-OXOPROLINASE SUBUNIT C"/>
    <property type="match status" value="1"/>
</dbReference>
<dbReference type="eggNOG" id="COG1984">
    <property type="taxonomic scope" value="Bacteria"/>
</dbReference>
<protein>
    <submittedName>
        <fullName evidence="6">Allophanate hydrolase</fullName>
    </submittedName>
</protein>
<evidence type="ECO:0000256" key="3">
    <source>
        <dbReference type="ARBA" id="ARBA00022840"/>
    </source>
</evidence>
<keyword evidence="2 6" id="KW-0378">Hydrolase</keyword>
<sequence length="529" mass="57778">MRFLSVNSDSFLIELGDLQHTMQLYRHLRDAAHPHIREMVPAAATILVYFNPLQITARALIHWIKAQKPSADTQSNHRHIEIEVCYDGPDLPHVAELLNLSVKEVIERHTQAPWQVAFIGFAPGFGYLSRADQPFGSVPRLDSPRKKIQSGSVALAGEYSGIYPKDSPGGWQLIGQTTCKMWDLTREHPALLLPGDQVRFIDVTHRPTRVAVHDVELKTADIAQSELSPVLEVLQAGLQTLIQDEGRKHVAAMGVGAAGAMDRAAYHLANQIVGNRPDAAALEVLNGGVKFKVLAPTVVAVTGAQSNIWMIDRNAVRSRVSGYTALALDPEDMLQIDPPQAGIRNYLAVRGGVATAHVLGSASYDTLAELGPAPLQVHDLICVGNAAVSAVELYAQAPEQLAKVGEVIEIDVVLGPRTDWFEPESIQQFFKQQWQVTHESNRVGLRLKAPHGLKRQIQQELPSEGTCTGALQIPPNGQPVLFMNDHPLTGGYPVLAAVATHDLNKVAQIPPGAFIQFRQFTHVLDLDAE</sequence>
<dbReference type="SUPFAM" id="SSF50891">
    <property type="entry name" value="Cyclophilin-like"/>
    <property type="match status" value="2"/>
</dbReference>
<dbReference type="Pfam" id="PF02626">
    <property type="entry name" value="CT_A_B"/>
    <property type="match status" value="1"/>
</dbReference>
<evidence type="ECO:0000313" key="6">
    <source>
        <dbReference type="EMBL" id="APV34892.1"/>
    </source>
</evidence>
<dbReference type="KEGG" id="asol:BEN76_02185"/>
<dbReference type="InterPro" id="IPR029000">
    <property type="entry name" value="Cyclophilin-like_dom_sf"/>
</dbReference>
<evidence type="ECO:0000259" key="5">
    <source>
        <dbReference type="SMART" id="SM00797"/>
    </source>
</evidence>
<dbReference type="eggNOG" id="COG2049">
    <property type="taxonomic scope" value="Bacteria"/>
</dbReference>
<dbReference type="Gene3D" id="2.40.100.10">
    <property type="entry name" value="Cyclophilin-like"/>
    <property type="match status" value="2"/>
</dbReference>
<name>A0A1P8EFB0_9GAMM</name>
<dbReference type="AlphaFoldDB" id="A0A1P8EFB0"/>
<dbReference type="SMART" id="SM00796">
    <property type="entry name" value="AHS1"/>
    <property type="match status" value="1"/>
</dbReference>
<dbReference type="Pfam" id="PF02682">
    <property type="entry name" value="CT_C_D"/>
    <property type="match status" value="1"/>
</dbReference>
<dbReference type="EMBL" id="CP016896">
    <property type="protein sequence ID" value="APV34892.1"/>
    <property type="molecule type" value="Genomic_DNA"/>
</dbReference>
<evidence type="ECO:0000256" key="2">
    <source>
        <dbReference type="ARBA" id="ARBA00022801"/>
    </source>
</evidence>
<dbReference type="NCBIfam" id="TIGR00724">
    <property type="entry name" value="urea_amlyse_rel"/>
    <property type="match status" value="1"/>
</dbReference>
<keyword evidence="1" id="KW-0547">Nucleotide-binding</keyword>
<dbReference type="SMART" id="SM00797">
    <property type="entry name" value="AHS2"/>
    <property type="match status" value="1"/>
</dbReference>
<dbReference type="InterPro" id="IPR052708">
    <property type="entry name" value="PxpC"/>
</dbReference>
<dbReference type="InterPro" id="IPR003833">
    <property type="entry name" value="CT_C_D"/>
</dbReference>
<evidence type="ECO:0000256" key="1">
    <source>
        <dbReference type="ARBA" id="ARBA00022741"/>
    </source>
</evidence>
<dbReference type="Proteomes" id="UP000185674">
    <property type="component" value="Chromosome"/>
</dbReference>
<organism evidence="6 7">
    <name type="scientific">Acinetobacter soli</name>
    <dbReference type="NCBI Taxonomy" id="487316"/>
    <lineage>
        <taxon>Bacteria</taxon>
        <taxon>Pseudomonadati</taxon>
        <taxon>Pseudomonadota</taxon>
        <taxon>Gammaproteobacteria</taxon>
        <taxon>Moraxellales</taxon>
        <taxon>Moraxellaceae</taxon>
        <taxon>Acinetobacter</taxon>
    </lineage>
</organism>
<dbReference type="PANTHER" id="PTHR43309">
    <property type="entry name" value="5-OXOPROLINASE SUBUNIT C"/>
    <property type="match status" value="1"/>
</dbReference>
<evidence type="ECO:0000259" key="4">
    <source>
        <dbReference type="SMART" id="SM00796"/>
    </source>
</evidence>
<dbReference type="GO" id="GO:0016787">
    <property type="term" value="F:hydrolase activity"/>
    <property type="evidence" value="ECO:0007669"/>
    <property type="project" value="UniProtKB-KW"/>
</dbReference>
<feature type="domain" description="Carboxyltransferase" evidence="5">
    <location>
        <begin position="252"/>
        <end position="529"/>
    </location>
</feature>
<dbReference type="InterPro" id="IPR003778">
    <property type="entry name" value="CT_A_B"/>
</dbReference>
<keyword evidence="3" id="KW-0067">ATP-binding</keyword>
<dbReference type="RefSeq" id="WP_076032124.1">
    <property type="nucleotide sequence ID" value="NZ_CP016896.1"/>
</dbReference>
<accession>A0A1P8EFB0</accession>
<gene>
    <name evidence="6" type="ORF">BEN76_02185</name>
</gene>
<dbReference type="STRING" id="487316.BEN76_02185"/>
<reference evidence="6 7" key="1">
    <citation type="submission" date="2016-08" db="EMBL/GenBank/DDBJ databases">
        <title>Complete genome sequence of Acinetobacter baylyi strain GFJ2.</title>
        <authorList>
            <person name="Tabata M."/>
            <person name="Kuboki S."/>
            <person name="Gibu N."/>
            <person name="Kinouchi Y."/>
            <person name="Vangnai A."/>
            <person name="Kasai D."/>
            <person name="Fukuda M."/>
        </authorList>
    </citation>
    <scope>NUCLEOTIDE SEQUENCE [LARGE SCALE GENOMIC DNA]</scope>
    <source>
        <strain evidence="6 7">GFJ2</strain>
    </source>
</reference>
<dbReference type="Gene3D" id="3.30.1360.40">
    <property type="match status" value="1"/>
</dbReference>
<dbReference type="SUPFAM" id="SSF160467">
    <property type="entry name" value="PH0987 N-terminal domain-like"/>
    <property type="match status" value="1"/>
</dbReference>
<evidence type="ECO:0000313" key="7">
    <source>
        <dbReference type="Proteomes" id="UP000185674"/>
    </source>
</evidence>
<feature type="domain" description="Carboxyltransferase" evidence="4">
    <location>
        <begin position="1"/>
        <end position="192"/>
    </location>
</feature>
<proteinExistence type="predicted"/>
<dbReference type="GO" id="GO:0005524">
    <property type="term" value="F:ATP binding"/>
    <property type="evidence" value="ECO:0007669"/>
    <property type="project" value="UniProtKB-KW"/>
</dbReference>